<sequence length="211" mass="23939">MKWLEECFDSQSKTDTAPHLLGQQDESDQEESGNERHEKEKKVQILRNAYICVIATPKGQKEERIKSDIRALGGQYQTAITKKTTHLCASQDQFDSLHKDIVRARDKGIPAVDLSWLTNTLNLKQVINTDSYVLRSGKETRSKGSQRRSKSPKHNGTSDEESSEEDEESDEEQYGSPARSNTWRSKKGRLATPLDSEDRRSTIPAKISDLF</sequence>
<keyword evidence="4" id="KW-1185">Reference proteome</keyword>
<evidence type="ECO:0000256" key="1">
    <source>
        <dbReference type="SAM" id="MobiDB-lite"/>
    </source>
</evidence>
<organism evidence="3 4">
    <name type="scientific">Verticillium longisporum</name>
    <name type="common">Verticillium dahliae var. longisporum</name>
    <dbReference type="NCBI Taxonomy" id="100787"/>
    <lineage>
        <taxon>Eukaryota</taxon>
        <taxon>Fungi</taxon>
        <taxon>Dikarya</taxon>
        <taxon>Ascomycota</taxon>
        <taxon>Pezizomycotina</taxon>
        <taxon>Sordariomycetes</taxon>
        <taxon>Hypocreomycetidae</taxon>
        <taxon>Glomerellales</taxon>
        <taxon>Plectosphaerellaceae</taxon>
        <taxon>Verticillium</taxon>
    </lineage>
</organism>
<dbReference type="Pfam" id="PF12738">
    <property type="entry name" value="PTCB-BRCT"/>
    <property type="match status" value="1"/>
</dbReference>
<proteinExistence type="predicted"/>
<gene>
    <name evidence="3" type="ORF">BN1708_013165</name>
</gene>
<dbReference type="PANTHER" id="PTHR47667">
    <property type="entry name" value="REGULATOR OF TY1 TRANSPOSITION PROTEIN 107"/>
    <property type="match status" value="1"/>
</dbReference>
<dbReference type="PROSITE" id="PS50172">
    <property type="entry name" value="BRCT"/>
    <property type="match status" value="1"/>
</dbReference>
<evidence type="ECO:0000313" key="3">
    <source>
        <dbReference type="EMBL" id="CRK21553.1"/>
    </source>
</evidence>
<name>A0A0G4LHR9_VERLO</name>
<feature type="region of interest" description="Disordered" evidence="1">
    <location>
        <begin position="1"/>
        <end position="41"/>
    </location>
</feature>
<feature type="domain" description="BRCT" evidence="2">
    <location>
        <begin position="41"/>
        <end position="134"/>
    </location>
</feature>
<dbReference type="AlphaFoldDB" id="A0A0G4LHR9"/>
<feature type="compositionally biased region" description="Acidic residues" evidence="1">
    <location>
        <begin position="158"/>
        <end position="173"/>
    </location>
</feature>
<dbReference type="InterPro" id="IPR001357">
    <property type="entry name" value="BRCT_dom"/>
</dbReference>
<dbReference type="Gene3D" id="3.40.50.10190">
    <property type="entry name" value="BRCT domain"/>
    <property type="match status" value="1"/>
</dbReference>
<dbReference type="InterPro" id="IPR036420">
    <property type="entry name" value="BRCT_dom_sf"/>
</dbReference>
<dbReference type="InterPro" id="IPR053036">
    <property type="entry name" value="CellCycle_DNARepair_Reg"/>
</dbReference>
<dbReference type="SUPFAM" id="SSF52113">
    <property type="entry name" value="BRCT domain"/>
    <property type="match status" value="1"/>
</dbReference>
<accession>A0A0G4LHR9</accession>
<feature type="compositionally biased region" description="Basic residues" evidence="1">
    <location>
        <begin position="144"/>
        <end position="153"/>
    </location>
</feature>
<protein>
    <recommendedName>
        <fullName evidence="2">BRCT domain-containing protein</fullName>
    </recommendedName>
</protein>
<evidence type="ECO:0000313" key="4">
    <source>
        <dbReference type="Proteomes" id="UP000044602"/>
    </source>
</evidence>
<dbReference type="PANTHER" id="PTHR47667:SF1">
    <property type="entry name" value="REGULATOR OF TY1 TRANSPOSITION PROTEIN 107"/>
    <property type="match status" value="1"/>
</dbReference>
<reference evidence="3 4" key="1">
    <citation type="submission" date="2015-05" db="EMBL/GenBank/DDBJ databases">
        <authorList>
            <person name="Wang D.B."/>
            <person name="Wang M."/>
        </authorList>
    </citation>
    <scope>NUCLEOTIDE SEQUENCE [LARGE SCALE GENOMIC DNA]</scope>
    <source>
        <strain evidence="3">VL1</strain>
    </source>
</reference>
<dbReference type="Proteomes" id="UP000044602">
    <property type="component" value="Unassembled WGS sequence"/>
</dbReference>
<evidence type="ECO:0000259" key="2">
    <source>
        <dbReference type="PROSITE" id="PS50172"/>
    </source>
</evidence>
<feature type="region of interest" description="Disordered" evidence="1">
    <location>
        <begin position="137"/>
        <end position="211"/>
    </location>
</feature>
<dbReference type="EMBL" id="CVQH01012891">
    <property type="protein sequence ID" value="CRK21553.1"/>
    <property type="molecule type" value="Genomic_DNA"/>
</dbReference>